<dbReference type="HOGENOM" id="CLU_050745_0_0_1"/>
<dbReference type="GO" id="GO:0005615">
    <property type="term" value="C:extracellular space"/>
    <property type="evidence" value="ECO:0007669"/>
    <property type="project" value="TreeGrafter"/>
</dbReference>
<evidence type="ECO:0000313" key="9">
    <source>
        <dbReference type="Proteomes" id="UP000014760"/>
    </source>
</evidence>
<evidence type="ECO:0000313" key="7">
    <source>
        <dbReference type="EMBL" id="ELU08470.1"/>
    </source>
</evidence>
<keyword evidence="9" id="KW-1185">Reference proteome</keyword>
<dbReference type="EMBL" id="KB299067">
    <property type="protein sequence ID" value="ELU08470.1"/>
    <property type="molecule type" value="Genomic_DNA"/>
</dbReference>
<feature type="domain" description="Kazal-like" evidence="6">
    <location>
        <begin position="228"/>
        <end position="289"/>
    </location>
</feature>
<keyword evidence="2" id="KW-0677">Repeat</keyword>
<dbReference type="GO" id="GO:0005509">
    <property type="term" value="F:calcium ion binding"/>
    <property type="evidence" value="ECO:0007669"/>
    <property type="project" value="TreeGrafter"/>
</dbReference>
<dbReference type="GO" id="GO:0005518">
    <property type="term" value="F:collagen binding"/>
    <property type="evidence" value="ECO:0007669"/>
    <property type="project" value="TreeGrafter"/>
</dbReference>
<dbReference type="InterPro" id="IPR003645">
    <property type="entry name" value="Fol_N"/>
</dbReference>
<accession>R7UQK8</accession>
<dbReference type="PROSITE" id="PS51465">
    <property type="entry name" value="KAZAL_2"/>
    <property type="match status" value="3"/>
</dbReference>
<dbReference type="Pfam" id="PF07648">
    <property type="entry name" value="Kazal_2"/>
    <property type="match status" value="3"/>
</dbReference>
<dbReference type="FunCoup" id="R7UQK8">
    <property type="interactions" value="3"/>
</dbReference>
<reference evidence="9" key="1">
    <citation type="submission" date="2012-12" db="EMBL/GenBank/DDBJ databases">
        <authorList>
            <person name="Hellsten U."/>
            <person name="Grimwood J."/>
            <person name="Chapman J.A."/>
            <person name="Shapiro H."/>
            <person name="Aerts A."/>
            <person name="Otillar R.P."/>
            <person name="Terry A.Y."/>
            <person name="Boore J.L."/>
            <person name="Simakov O."/>
            <person name="Marletaz F."/>
            <person name="Cho S.-J."/>
            <person name="Edsinger-Gonzales E."/>
            <person name="Havlak P."/>
            <person name="Kuo D.-H."/>
            <person name="Larsson T."/>
            <person name="Lv J."/>
            <person name="Arendt D."/>
            <person name="Savage R."/>
            <person name="Osoegawa K."/>
            <person name="de Jong P."/>
            <person name="Lindberg D.R."/>
            <person name="Seaver E.C."/>
            <person name="Weisblat D.A."/>
            <person name="Putnam N.H."/>
            <person name="Grigoriev I.V."/>
            <person name="Rokhsar D.S."/>
        </authorList>
    </citation>
    <scope>NUCLEOTIDE SEQUENCE</scope>
    <source>
        <strain evidence="9">I ESC-2004</strain>
    </source>
</reference>
<proteinExistence type="predicted"/>
<dbReference type="OrthoDB" id="6614329at2759"/>
<dbReference type="EnsemblMetazoa" id="CapteT186626">
    <property type="protein sequence ID" value="CapteP186626"/>
    <property type="gene ID" value="CapteG186626"/>
</dbReference>
<feature type="signal peptide" evidence="5">
    <location>
        <begin position="1"/>
        <end position="22"/>
    </location>
</feature>
<evidence type="ECO:0000256" key="2">
    <source>
        <dbReference type="ARBA" id="ARBA00022737"/>
    </source>
</evidence>
<dbReference type="STRING" id="283909.R7UQK8"/>
<keyword evidence="3" id="KW-1015">Disulfide bond</keyword>
<dbReference type="CDD" id="cd00104">
    <property type="entry name" value="KAZAL_FS"/>
    <property type="match status" value="3"/>
</dbReference>
<evidence type="ECO:0000256" key="4">
    <source>
        <dbReference type="ARBA" id="ARBA00023180"/>
    </source>
</evidence>
<dbReference type="GO" id="GO:0050840">
    <property type="term" value="F:extracellular matrix binding"/>
    <property type="evidence" value="ECO:0007669"/>
    <property type="project" value="TreeGrafter"/>
</dbReference>
<dbReference type="InterPro" id="IPR036773">
    <property type="entry name" value="TB_dom_sf"/>
</dbReference>
<evidence type="ECO:0000256" key="1">
    <source>
        <dbReference type="ARBA" id="ARBA00022729"/>
    </source>
</evidence>
<dbReference type="Gene3D" id="3.30.60.30">
    <property type="match status" value="3"/>
</dbReference>
<evidence type="ECO:0000259" key="6">
    <source>
        <dbReference type="PROSITE" id="PS51465"/>
    </source>
</evidence>
<dbReference type="InterPro" id="IPR036058">
    <property type="entry name" value="Kazal_dom_sf"/>
</dbReference>
<dbReference type="OMA" id="SCDDIRC"/>
<dbReference type="SUPFAM" id="SSF100895">
    <property type="entry name" value="Kazal-type serine protease inhibitors"/>
    <property type="match status" value="3"/>
</dbReference>
<keyword evidence="1 5" id="KW-0732">Signal</keyword>
<evidence type="ECO:0000256" key="3">
    <source>
        <dbReference type="ARBA" id="ARBA00023157"/>
    </source>
</evidence>
<dbReference type="Proteomes" id="UP000014760">
    <property type="component" value="Unassembled WGS sequence"/>
</dbReference>
<reference evidence="8" key="3">
    <citation type="submission" date="2015-06" db="UniProtKB">
        <authorList>
            <consortium name="EnsemblMetazoa"/>
        </authorList>
    </citation>
    <scope>IDENTIFICATION</scope>
</reference>
<organism evidence="7">
    <name type="scientific">Capitella teleta</name>
    <name type="common">Polychaete worm</name>
    <dbReference type="NCBI Taxonomy" id="283909"/>
    <lineage>
        <taxon>Eukaryota</taxon>
        <taxon>Metazoa</taxon>
        <taxon>Spiralia</taxon>
        <taxon>Lophotrochozoa</taxon>
        <taxon>Annelida</taxon>
        <taxon>Polychaeta</taxon>
        <taxon>Sedentaria</taxon>
        <taxon>Scolecida</taxon>
        <taxon>Capitellidae</taxon>
        <taxon>Capitella</taxon>
    </lineage>
</organism>
<protein>
    <recommendedName>
        <fullName evidence="6">Kazal-like domain-containing protein</fullName>
    </recommendedName>
</protein>
<dbReference type="PANTHER" id="PTHR13866">
    <property type="entry name" value="SPARC OSTEONECTIN"/>
    <property type="match status" value="1"/>
</dbReference>
<dbReference type="InterPro" id="IPR002350">
    <property type="entry name" value="Kazal_dom"/>
</dbReference>
<feature type="domain" description="Kazal-like" evidence="6">
    <location>
        <begin position="161"/>
        <end position="212"/>
    </location>
</feature>
<dbReference type="EMBL" id="AMQN01021740">
    <property type="status" value="NOT_ANNOTATED_CDS"/>
    <property type="molecule type" value="Genomic_DNA"/>
</dbReference>
<name>R7UQK8_CAPTE</name>
<reference evidence="7 9" key="2">
    <citation type="journal article" date="2013" name="Nature">
        <title>Insights into bilaterian evolution from three spiralian genomes.</title>
        <authorList>
            <person name="Simakov O."/>
            <person name="Marletaz F."/>
            <person name="Cho S.J."/>
            <person name="Edsinger-Gonzales E."/>
            <person name="Havlak P."/>
            <person name="Hellsten U."/>
            <person name="Kuo D.H."/>
            <person name="Larsson T."/>
            <person name="Lv J."/>
            <person name="Arendt D."/>
            <person name="Savage R."/>
            <person name="Osoegawa K."/>
            <person name="de Jong P."/>
            <person name="Grimwood J."/>
            <person name="Chapman J.A."/>
            <person name="Shapiro H."/>
            <person name="Aerts A."/>
            <person name="Otillar R.P."/>
            <person name="Terry A.Y."/>
            <person name="Boore J.L."/>
            <person name="Grigoriev I.V."/>
            <person name="Lindberg D.R."/>
            <person name="Seaver E.C."/>
            <person name="Weisblat D.A."/>
            <person name="Putnam N.H."/>
            <person name="Rokhsar D.S."/>
        </authorList>
    </citation>
    <scope>NUCLEOTIDE SEQUENCE</scope>
    <source>
        <strain evidence="7 9">I ESC-2004</strain>
    </source>
</reference>
<dbReference type="AlphaFoldDB" id="R7UQK8"/>
<dbReference type="Gene3D" id="3.90.290.10">
    <property type="entry name" value="TGF-beta binding (TB) domain"/>
    <property type="match status" value="1"/>
</dbReference>
<keyword evidence="4" id="KW-0325">Glycoprotein</keyword>
<dbReference type="SMART" id="SM00274">
    <property type="entry name" value="FOLN"/>
    <property type="match status" value="3"/>
</dbReference>
<evidence type="ECO:0000313" key="8">
    <source>
        <dbReference type="EnsemblMetazoa" id="CapteP186626"/>
    </source>
</evidence>
<dbReference type="SMART" id="SM00280">
    <property type="entry name" value="KAZAL"/>
    <property type="match status" value="3"/>
</dbReference>
<gene>
    <name evidence="7" type="ORF">CAPTEDRAFT_186626</name>
</gene>
<sequence length="290" mass="32079">MFRNMQLLAGLLLFVVWQCVEKECCRYGVLGRGWSPHVNVSASQMFYWSLRHNGVPDCQACHETCENVQCGEDRRCRMRNGAPKCVCSPDCSAHEGHQHGPVCGSDGRTYKNHCALLKYNCKKRRTETVAYYGPCQYSCDDVTCETGKHCVTDQNALPHCIQCQMHCDAPRGNSGLLCGGDGVTYRTMCHLMRATCLNGRSIGVAYRGRCQESASCSTVTCQPHQLCLTDPCTQRPRCTTCASWCSPYYGTSALCGSDGQTYHGWCSMHQTACSTGTFIETQHYGSCGSK</sequence>
<feature type="domain" description="Kazal-like" evidence="6">
    <location>
        <begin position="86"/>
        <end position="137"/>
    </location>
</feature>
<dbReference type="PANTHER" id="PTHR13866:SF29">
    <property type="entry name" value="FOLLISTATIN"/>
    <property type="match status" value="1"/>
</dbReference>
<feature type="chain" id="PRO_5008788252" description="Kazal-like domain-containing protein" evidence="5">
    <location>
        <begin position="23"/>
        <end position="290"/>
    </location>
</feature>
<evidence type="ECO:0000256" key="5">
    <source>
        <dbReference type="SAM" id="SignalP"/>
    </source>
</evidence>